<sequence>VFNSRTRIVKENLHIRFSESIPNVVGSGPDWLFDIDALTRIMKYEPIVAGTQSNGFVVTKASENAGQARKKTEPVNDYILLPLWTADPLFS</sequence>
<comment type="caution">
    <text evidence="1">The sequence shown here is derived from an EMBL/GenBank/DDBJ whole genome shotgun (WGS) entry which is preliminary data.</text>
</comment>
<evidence type="ECO:0000313" key="1">
    <source>
        <dbReference type="EMBL" id="GFD19709.1"/>
    </source>
</evidence>
<protein>
    <submittedName>
        <fullName evidence="1">Uncharacterized protein</fullName>
    </submittedName>
</protein>
<dbReference type="AlphaFoldDB" id="A0A699UE09"/>
<reference evidence="1" key="1">
    <citation type="journal article" date="2019" name="Sci. Rep.">
        <title>Draft genome of Tanacetum cinerariifolium, the natural source of mosquito coil.</title>
        <authorList>
            <person name="Yamashiro T."/>
            <person name="Shiraishi A."/>
            <person name="Satake H."/>
            <person name="Nakayama K."/>
        </authorList>
    </citation>
    <scope>NUCLEOTIDE SEQUENCE</scope>
</reference>
<dbReference type="EMBL" id="BKCJ011316649">
    <property type="protein sequence ID" value="GFD19709.1"/>
    <property type="molecule type" value="Genomic_DNA"/>
</dbReference>
<organism evidence="1">
    <name type="scientific">Tanacetum cinerariifolium</name>
    <name type="common">Dalmatian daisy</name>
    <name type="synonym">Chrysanthemum cinerariifolium</name>
    <dbReference type="NCBI Taxonomy" id="118510"/>
    <lineage>
        <taxon>Eukaryota</taxon>
        <taxon>Viridiplantae</taxon>
        <taxon>Streptophyta</taxon>
        <taxon>Embryophyta</taxon>
        <taxon>Tracheophyta</taxon>
        <taxon>Spermatophyta</taxon>
        <taxon>Magnoliopsida</taxon>
        <taxon>eudicotyledons</taxon>
        <taxon>Gunneridae</taxon>
        <taxon>Pentapetalae</taxon>
        <taxon>asterids</taxon>
        <taxon>campanulids</taxon>
        <taxon>Asterales</taxon>
        <taxon>Asteraceae</taxon>
        <taxon>Asteroideae</taxon>
        <taxon>Anthemideae</taxon>
        <taxon>Anthemidinae</taxon>
        <taxon>Tanacetum</taxon>
    </lineage>
</organism>
<accession>A0A699UE09</accession>
<proteinExistence type="predicted"/>
<feature type="non-terminal residue" evidence="1">
    <location>
        <position position="1"/>
    </location>
</feature>
<gene>
    <name evidence="1" type="ORF">Tci_891678</name>
</gene>
<name>A0A699UE09_TANCI</name>